<dbReference type="EMBL" id="VYYT01000135">
    <property type="protein sequence ID" value="KAK2764713.1"/>
    <property type="molecule type" value="Genomic_DNA"/>
</dbReference>
<dbReference type="Proteomes" id="UP001281614">
    <property type="component" value="Unassembled WGS sequence"/>
</dbReference>
<gene>
    <name evidence="3" type="ORF">CKAH01_04878</name>
</gene>
<accession>A0AAD9YHZ5</accession>
<feature type="domain" description="NACHT" evidence="2">
    <location>
        <begin position="141"/>
        <end position="303"/>
    </location>
</feature>
<comment type="caution">
    <text evidence="3">The sequence shown here is derived from an EMBL/GenBank/DDBJ whole genome shotgun (WGS) entry which is preliminary data.</text>
</comment>
<dbReference type="Pfam" id="PF24883">
    <property type="entry name" value="NPHP3_N"/>
    <property type="match status" value="1"/>
</dbReference>
<evidence type="ECO:0000313" key="3">
    <source>
        <dbReference type="EMBL" id="KAK2764713.1"/>
    </source>
</evidence>
<organism evidence="3 4">
    <name type="scientific">Colletotrichum kahawae</name>
    <name type="common">Coffee berry disease fungus</name>
    <dbReference type="NCBI Taxonomy" id="34407"/>
    <lineage>
        <taxon>Eukaryota</taxon>
        <taxon>Fungi</taxon>
        <taxon>Dikarya</taxon>
        <taxon>Ascomycota</taxon>
        <taxon>Pezizomycotina</taxon>
        <taxon>Sordariomycetes</taxon>
        <taxon>Hypocreomycetidae</taxon>
        <taxon>Glomerellales</taxon>
        <taxon>Glomerellaceae</taxon>
        <taxon>Colletotrichum</taxon>
        <taxon>Colletotrichum gloeosporioides species complex</taxon>
    </lineage>
</organism>
<proteinExistence type="predicted"/>
<reference evidence="3" key="1">
    <citation type="submission" date="2023-02" db="EMBL/GenBank/DDBJ databases">
        <title>Colletotrichum kahawae CIFC_Que2 genome sequencing and assembly.</title>
        <authorList>
            <person name="Baroncelli R."/>
        </authorList>
    </citation>
    <scope>NUCLEOTIDE SEQUENCE</scope>
    <source>
        <strain evidence="3">CIFC_Que2</strain>
    </source>
</reference>
<protein>
    <submittedName>
        <fullName evidence="3">Ankyrin repeat protein</fullName>
    </submittedName>
</protein>
<dbReference type="AlphaFoldDB" id="A0AAD9YHZ5"/>
<evidence type="ECO:0000259" key="2">
    <source>
        <dbReference type="PROSITE" id="PS50837"/>
    </source>
</evidence>
<dbReference type="Pfam" id="PF26639">
    <property type="entry name" value="Het-6_barrel"/>
    <property type="match status" value="1"/>
</dbReference>
<dbReference type="InterPro" id="IPR027417">
    <property type="entry name" value="P-loop_NTPase"/>
</dbReference>
<dbReference type="InterPro" id="IPR056884">
    <property type="entry name" value="NPHP3-like_N"/>
</dbReference>
<dbReference type="SUPFAM" id="SSF52540">
    <property type="entry name" value="P-loop containing nucleoside triphosphate hydrolases"/>
    <property type="match status" value="1"/>
</dbReference>
<evidence type="ECO:0000313" key="4">
    <source>
        <dbReference type="Proteomes" id="UP001281614"/>
    </source>
</evidence>
<keyword evidence="1" id="KW-0677">Repeat</keyword>
<dbReference type="InterPro" id="IPR007111">
    <property type="entry name" value="NACHT_NTPase"/>
</dbReference>
<evidence type="ECO:0000256" key="1">
    <source>
        <dbReference type="ARBA" id="ARBA00022737"/>
    </source>
</evidence>
<name>A0AAD9YHZ5_COLKA</name>
<dbReference type="PANTHER" id="PTHR10039">
    <property type="entry name" value="AMELOGENIN"/>
    <property type="match status" value="1"/>
</dbReference>
<dbReference type="PROSITE" id="PS50837">
    <property type="entry name" value="NACHT"/>
    <property type="match status" value="1"/>
</dbReference>
<dbReference type="Gene3D" id="3.40.50.300">
    <property type="entry name" value="P-loop containing nucleotide triphosphate hydrolases"/>
    <property type="match status" value="1"/>
</dbReference>
<dbReference type="PANTHER" id="PTHR10039:SF16">
    <property type="entry name" value="GPI INOSITOL-DEACYLASE"/>
    <property type="match status" value="1"/>
</dbReference>
<sequence>MDPNSTSNGNSLPVIDGADEDFVTSLMGRVPGVSPAWPRTPGAANVSIATGSSRQIVGSVNTTFTGPIQNVTNNYTSSSWPRPSGDDLQRQRHRQIMEWLSPQPQNHRNTLKSETSKRVDGTGTWFFESETYCQWLSGSLPLLWIIGGVGTGKTVLCSSIISSLHNFARRGRLASSEVSICFFFFSFQDNMRQSLLQLLKVLLGQLCKPLVIPEPLASLYERCQEVYPPDDPSLEELREALIESLKTNCTETTSVESEVLQDVFILIDALDEVPNDQIESVTTLLQDLSQLGLPKLRILCTSRYQPDLDIALSQPVRWQKQDMNKSYIVQDVEKFVLNALSSSRLRLLDQQLKNDIVERAARQGEGMSVSPRNLRAFTNGKCSQMRLRFRLAALKIGMLKDLPLRGQDDVRLALSTLPTTLNETYEQMLARIPSNIQEIILSALKWMIAARRPLFIEEVVDAAYIRTNSPLSEKQHNNCCPASDLIQVLRGLVTVQPRIRNFEKIPSRQHTMMISHSSVQEFLTGVEIRNTTTKSFGFDIEAANETVGRGCIVYLYHYNRHHVEPSEETHPLSRYAWFNWERHLKDYEDEGRHSLPRVFAISINMEDSEEKGHQIPLTPEIYLGASATVIQLQQLFDVMDDIYSILDEKLCQLASYEPRDRLYALNNMWQHEFEIKISYSDDHPMSKLYMETTFNLLMQMKNLDAVAFASVTTNESVPSWVPDFSRRICGMIPLSAGGFKGVDYVGNFATEALRRNLKFEVVGAPRINNTILEVSGVILTSVNTTFSPLDLTEPHGEDCRDAFQTLAAQLTGFGWRGHRLVLNIGRCLFLTAEGYLGLGPRAMSSGDSIVMLSGGTLPFVLREREDTEDPTWAVVGECYVHGLGGDESWAAEMGSRVESFSLA</sequence>
<keyword evidence="4" id="KW-1185">Reference proteome</keyword>